<dbReference type="AlphaFoldDB" id="A0AAE0IKP3"/>
<proteinExistence type="predicted"/>
<keyword evidence="2" id="KW-1185">Reference proteome</keyword>
<evidence type="ECO:0000313" key="2">
    <source>
        <dbReference type="Proteomes" id="UP001286456"/>
    </source>
</evidence>
<comment type="caution">
    <text evidence="1">The sequence shown here is derived from an EMBL/GenBank/DDBJ whole genome shotgun (WGS) entry which is preliminary data.</text>
</comment>
<reference evidence="1" key="1">
    <citation type="journal article" date="2023" name="Mol. Phylogenet. Evol.">
        <title>Genome-scale phylogeny and comparative genomics of the fungal order Sordariales.</title>
        <authorList>
            <person name="Hensen N."/>
            <person name="Bonometti L."/>
            <person name="Westerberg I."/>
            <person name="Brannstrom I.O."/>
            <person name="Guillou S."/>
            <person name="Cros-Aarteil S."/>
            <person name="Calhoun S."/>
            <person name="Haridas S."/>
            <person name="Kuo A."/>
            <person name="Mondo S."/>
            <person name="Pangilinan J."/>
            <person name="Riley R."/>
            <person name="LaButti K."/>
            <person name="Andreopoulos B."/>
            <person name="Lipzen A."/>
            <person name="Chen C."/>
            <person name="Yan M."/>
            <person name="Daum C."/>
            <person name="Ng V."/>
            <person name="Clum A."/>
            <person name="Steindorff A."/>
            <person name="Ohm R.A."/>
            <person name="Martin F."/>
            <person name="Silar P."/>
            <person name="Natvig D.O."/>
            <person name="Lalanne C."/>
            <person name="Gautier V."/>
            <person name="Ament-Velasquez S.L."/>
            <person name="Kruys A."/>
            <person name="Hutchinson M.I."/>
            <person name="Powell A.J."/>
            <person name="Barry K."/>
            <person name="Miller A.N."/>
            <person name="Grigoriev I.V."/>
            <person name="Debuchy R."/>
            <person name="Gladieux P."/>
            <person name="Hiltunen Thoren M."/>
            <person name="Johannesson H."/>
        </authorList>
    </citation>
    <scope>NUCLEOTIDE SEQUENCE</scope>
    <source>
        <strain evidence="1">SMH4131-1</strain>
    </source>
</reference>
<organism evidence="1 2">
    <name type="scientific">Cercophora scortea</name>
    <dbReference type="NCBI Taxonomy" id="314031"/>
    <lineage>
        <taxon>Eukaryota</taxon>
        <taxon>Fungi</taxon>
        <taxon>Dikarya</taxon>
        <taxon>Ascomycota</taxon>
        <taxon>Pezizomycotina</taxon>
        <taxon>Sordariomycetes</taxon>
        <taxon>Sordariomycetidae</taxon>
        <taxon>Sordariales</taxon>
        <taxon>Lasiosphaeriaceae</taxon>
        <taxon>Cercophora</taxon>
    </lineage>
</organism>
<accession>A0AAE0IKP3</accession>
<reference evidence="1" key="2">
    <citation type="submission" date="2023-06" db="EMBL/GenBank/DDBJ databases">
        <authorList>
            <consortium name="Lawrence Berkeley National Laboratory"/>
            <person name="Haridas S."/>
            <person name="Hensen N."/>
            <person name="Bonometti L."/>
            <person name="Westerberg I."/>
            <person name="Brannstrom I.O."/>
            <person name="Guillou S."/>
            <person name="Cros-Aarteil S."/>
            <person name="Calhoun S."/>
            <person name="Kuo A."/>
            <person name="Mondo S."/>
            <person name="Pangilinan J."/>
            <person name="Riley R."/>
            <person name="Labutti K."/>
            <person name="Andreopoulos B."/>
            <person name="Lipzen A."/>
            <person name="Chen C."/>
            <person name="Yanf M."/>
            <person name="Daum C."/>
            <person name="Ng V."/>
            <person name="Clum A."/>
            <person name="Steindorff A."/>
            <person name="Ohm R."/>
            <person name="Martin F."/>
            <person name="Silar P."/>
            <person name="Natvig D."/>
            <person name="Lalanne C."/>
            <person name="Gautier V."/>
            <person name="Ament-Velasquez S.L."/>
            <person name="Kruys A."/>
            <person name="Hutchinson M.I."/>
            <person name="Powell A.J."/>
            <person name="Barry K."/>
            <person name="Miller A.N."/>
            <person name="Grigoriev I.V."/>
            <person name="Debuchy R."/>
            <person name="Gladieux P."/>
            <person name="Thoren M.H."/>
            <person name="Johannesson H."/>
        </authorList>
    </citation>
    <scope>NUCLEOTIDE SEQUENCE</scope>
    <source>
        <strain evidence="1">SMH4131-1</strain>
    </source>
</reference>
<gene>
    <name evidence="1" type="ORF">B0T19DRAFT_440946</name>
</gene>
<protein>
    <submittedName>
        <fullName evidence="1">Uncharacterized protein</fullName>
    </submittedName>
</protein>
<dbReference type="Proteomes" id="UP001286456">
    <property type="component" value="Unassembled WGS sequence"/>
</dbReference>
<sequence>MASHSTIPSDHDVVQAVAALRKDWPELGRAKLLTQLKQAHNWSLSEARLKKLVSAAAPQDTRTSTIPIPGTLRIPRDALAAQQRYRDKSMRCFKIYGRGEYDYGVTPNADRSILINVMHDRLVKAGRPETEVQKRRMFPTLRVIYEYYAAAAEIAGVSKDDVAQQLEAEYGLNPMPYLMQIPAPTPEQVAERKAKFKKQSLAMMRIMLVASEEARNHIPVDDNDDPIWDEERNGEFCLMVVKIDKGDGLTEHGLVNELN</sequence>
<name>A0AAE0IKP3_9PEZI</name>
<evidence type="ECO:0000313" key="1">
    <source>
        <dbReference type="EMBL" id="KAK3326921.1"/>
    </source>
</evidence>
<dbReference type="EMBL" id="JAUEPO010000003">
    <property type="protein sequence ID" value="KAK3326921.1"/>
    <property type="molecule type" value="Genomic_DNA"/>
</dbReference>